<organism evidence="1 2">
    <name type="scientific">Streblomastix strix</name>
    <dbReference type="NCBI Taxonomy" id="222440"/>
    <lineage>
        <taxon>Eukaryota</taxon>
        <taxon>Metamonada</taxon>
        <taxon>Preaxostyla</taxon>
        <taxon>Oxymonadida</taxon>
        <taxon>Streblomastigidae</taxon>
        <taxon>Streblomastix</taxon>
    </lineage>
</organism>
<comment type="caution">
    <text evidence="1">The sequence shown here is derived from an EMBL/GenBank/DDBJ whole genome shotgun (WGS) entry which is preliminary data.</text>
</comment>
<dbReference type="EMBL" id="SNRW01012484">
    <property type="protein sequence ID" value="KAA6373762.1"/>
    <property type="molecule type" value="Genomic_DNA"/>
</dbReference>
<feature type="non-terminal residue" evidence="1">
    <location>
        <position position="41"/>
    </location>
</feature>
<accession>A0A5J4UUP4</accession>
<proteinExistence type="predicted"/>
<sequence>MFRASSFFINYFACVYTIKYALAYSDFKLDQNYTPKDDYAS</sequence>
<name>A0A5J4UUP4_9EUKA</name>
<dbReference type="AlphaFoldDB" id="A0A5J4UUP4"/>
<dbReference type="Proteomes" id="UP000324800">
    <property type="component" value="Unassembled WGS sequence"/>
</dbReference>
<protein>
    <submittedName>
        <fullName evidence="1">Uncharacterized protein</fullName>
    </submittedName>
</protein>
<reference evidence="1 2" key="1">
    <citation type="submission" date="2019-03" db="EMBL/GenBank/DDBJ databases">
        <title>Single cell metagenomics reveals metabolic interactions within the superorganism composed of flagellate Streblomastix strix and complex community of Bacteroidetes bacteria on its surface.</title>
        <authorList>
            <person name="Treitli S.C."/>
            <person name="Kolisko M."/>
            <person name="Husnik F."/>
            <person name="Keeling P."/>
            <person name="Hampl V."/>
        </authorList>
    </citation>
    <scope>NUCLEOTIDE SEQUENCE [LARGE SCALE GENOMIC DNA]</scope>
    <source>
        <strain evidence="1">ST1C</strain>
    </source>
</reference>
<evidence type="ECO:0000313" key="2">
    <source>
        <dbReference type="Proteomes" id="UP000324800"/>
    </source>
</evidence>
<gene>
    <name evidence="1" type="ORF">EZS28_030711</name>
</gene>
<evidence type="ECO:0000313" key="1">
    <source>
        <dbReference type="EMBL" id="KAA6373762.1"/>
    </source>
</evidence>